<evidence type="ECO:0000313" key="5">
    <source>
        <dbReference type="Proteomes" id="UP000078284"/>
    </source>
</evidence>
<dbReference type="PANTHER" id="PTHR33785">
    <property type="entry name" value="OS06G0550800 PROTEIN"/>
    <property type="match status" value="1"/>
</dbReference>
<reference evidence="3 6" key="3">
    <citation type="submission" date="2020-09" db="EMBL/GenBank/DDBJ databases">
        <authorList>
            <person name="Ashkenazy H."/>
        </authorList>
    </citation>
    <scope>NUCLEOTIDE SEQUENCE [LARGE SCALE GENOMIC DNA]</scope>
    <source>
        <strain evidence="6">cv. Cdm-0</strain>
    </source>
</reference>
<reference evidence="5" key="1">
    <citation type="journal article" date="2016" name="Proc. Natl. Acad. Sci. U.S.A.">
        <title>Chromosome-level assembly of Arabidopsis thaliana Ler reveals the extent of translocation and inversion polymorphisms.</title>
        <authorList>
            <person name="Zapata L."/>
            <person name="Ding J."/>
            <person name="Willing E.M."/>
            <person name="Hartwig B."/>
            <person name="Bezdan D."/>
            <person name="Jiao W.B."/>
            <person name="Patel V."/>
            <person name="Velikkakam James G."/>
            <person name="Koornneef M."/>
            <person name="Ossowski S."/>
            <person name="Schneeberger K."/>
        </authorList>
    </citation>
    <scope>NUCLEOTIDE SEQUENCE [LARGE SCALE GENOMIC DNA]</scope>
    <source>
        <strain evidence="5">cv. Landsberg erecta</strain>
    </source>
</reference>
<feature type="compositionally biased region" description="Basic and acidic residues" evidence="1">
    <location>
        <begin position="277"/>
        <end position="288"/>
    </location>
</feature>
<evidence type="ECO:0000256" key="1">
    <source>
        <dbReference type="SAM" id="MobiDB-lite"/>
    </source>
</evidence>
<dbReference type="GeneID" id="820742"/>
<dbReference type="RefSeq" id="NP_566501.1">
    <property type="nucleotide sequence ID" value="NM_112374.3"/>
</dbReference>
<dbReference type="PANTHER" id="PTHR33785:SF5">
    <property type="entry name" value="SERINE_ARGININE REPETITIVE MATRIX PROTEIN"/>
    <property type="match status" value="1"/>
</dbReference>
<reference evidence="4" key="2">
    <citation type="submission" date="2016-03" db="EMBL/GenBank/DDBJ databases">
        <title>Full-length assembly of Arabidopsis thaliana Ler reveals the complement of translocations and inversions.</title>
        <authorList>
            <person name="Zapata L."/>
            <person name="Schneeberger K."/>
            <person name="Ossowski S."/>
        </authorList>
    </citation>
    <scope>NUCLEOTIDE SEQUENCE [LARGE SCALE GENOMIC DNA]</scope>
    <source>
        <tissue evidence="4">Leaf</tissue>
    </source>
</reference>
<feature type="region of interest" description="Disordered" evidence="1">
    <location>
        <begin position="277"/>
        <end position="301"/>
    </location>
</feature>
<dbReference type="OMA" id="IPNWASH"/>
<evidence type="ECO:0000313" key="4">
    <source>
        <dbReference type="EMBL" id="OAP06487.1"/>
    </source>
</evidence>
<feature type="compositionally biased region" description="Low complexity" evidence="1">
    <location>
        <begin position="146"/>
        <end position="157"/>
    </location>
</feature>
<accession>A0A384LLT5</accession>
<evidence type="ECO:0000313" key="6">
    <source>
        <dbReference type="Proteomes" id="UP000516314"/>
    </source>
</evidence>
<sequence>MDSTSNDHQELEQFEAIDDLLEDFWFFDNLLDRRSRILRYCHSDPYPFTSSSSSTCPKPELPKIGDSDSEIKLLEASTGGDFVPPPCIEKKEGGGEPEKINKVMRRQFSEKTRVQERRTYLQKKEPVVREKGIKEGSRKKNRTRISCSNNNSVQSCSMGGSLQRTQTLPSYLGREDDVNEFQDQEIDDSRMGFLIREAIANSSSSSSSGFTPTKQNIPKVSCIPRHRPPRNSRSEDAIQELVVKSQKSPNRKTLRKTLSSIETKDIQMLKDFHIETEKKQEEDEEKQRKVPCTTTGKNRSTAVVGQPIPVWVPKDSRKDMKAQIKFWARTVASNVRQEC</sequence>
<dbReference type="KEGG" id="ath:AT3G15115"/>
<evidence type="ECO:0000313" key="3">
    <source>
        <dbReference type="EMBL" id="CAD5323124.1"/>
    </source>
</evidence>
<feature type="compositionally biased region" description="Polar residues" evidence="1">
    <location>
        <begin position="209"/>
        <end position="218"/>
    </location>
</feature>
<dbReference type="Proteomes" id="UP000078284">
    <property type="component" value="Chromosome 3"/>
</dbReference>
<dbReference type="Proteomes" id="UP000516314">
    <property type="component" value="Chromosome 3"/>
</dbReference>
<feature type="compositionally biased region" description="Polar residues" evidence="1">
    <location>
        <begin position="292"/>
        <end position="301"/>
    </location>
</feature>
<gene>
    <name evidence="2" type="ordered locus">At3g15115</name>
    <name evidence="4" type="ordered locus">AXX17_At3g15770</name>
    <name evidence="3" type="ORF">AT9943_LOCUS11089</name>
</gene>
<feature type="region of interest" description="Disordered" evidence="1">
    <location>
        <begin position="201"/>
        <end position="237"/>
    </location>
</feature>
<dbReference type="Araport" id="AT3G15115"/>
<dbReference type="AlphaFoldDB" id="A0A384LLT5"/>
<proteinExistence type="predicted"/>
<feature type="compositionally biased region" description="Basic and acidic residues" evidence="1">
    <location>
        <begin position="129"/>
        <end position="138"/>
    </location>
</feature>
<name>A0A384LLT5_ARATH</name>
<organism evidence="4 5">
    <name type="scientific">Arabidopsis thaliana</name>
    <name type="common">Mouse-ear cress</name>
    <dbReference type="NCBI Taxonomy" id="3702"/>
    <lineage>
        <taxon>Eukaryota</taxon>
        <taxon>Viridiplantae</taxon>
        <taxon>Streptophyta</taxon>
        <taxon>Embryophyta</taxon>
        <taxon>Tracheophyta</taxon>
        <taxon>Spermatophyta</taxon>
        <taxon>Magnoliopsida</taxon>
        <taxon>eudicotyledons</taxon>
        <taxon>Gunneridae</taxon>
        <taxon>Pentapetalae</taxon>
        <taxon>rosids</taxon>
        <taxon>malvids</taxon>
        <taxon>Brassicales</taxon>
        <taxon>Brassicaceae</taxon>
        <taxon>Camelineae</taxon>
        <taxon>Arabidopsis</taxon>
    </lineage>
</organism>
<dbReference type="EMBL" id="LR881468">
    <property type="protein sequence ID" value="CAD5323124.1"/>
    <property type="molecule type" value="Genomic_DNA"/>
</dbReference>
<feature type="region of interest" description="Disordered" evidence="1">
    <location>
        <begin position="129"/>
        <end position="161"/>
    </location>
</feature>
<dbReference type="EMBL" id="LUHQ01000003">
    <property type="protein sequence ID" value="OAP06487.1"/>
    <property type="molecule type" value="Genomic_DNA"/>
</dbReference>
<protein>
    <submittedName>
        <fullName evidence="3">(thale cress) hypothetical protein</fullName>
    </submittedName>
</protein>
<dbReference type="ExpressionAtlas" id="A0A384LLT5">
    <property type="expression patterns" value="baseline and differential"/>
</dbReference>
<evidence type="ECO:0000313" key="2">
    <source>
        <dbReference type="Araport" id="AT3G15115"/>
    </source>
</evidence>